<dbReference type="EMBL" id="RYFI01000002">
    <property type="protein sequence ID" value="RXF74971.1"/>
    <property type="molecule type" value="Genomic_DNA"/>
</dbReference>
<keyword evidence="3" id="KW-0808">Transferase</keyword>
<comment type="caution">
    <text evidence="3">The sequence shown here is derived from an EMBL/GenBank/DDBJ whole genome shotgun (WGS) entry which is preliminary data.</text>
</comment>
<dbReference type="SUPFAM" id="SSF64307">
    <property type="entry name" value="SirA-like"/>
    <property type="match status" value="1"/>
</dbReference>
<gene>
    <name evidence="3" type="ORF">EK403_02620</name>
</gene>
<dbReference type="InterPro" id="IPR036868">
    <property type="entry name" value="TusA-like_sf"/>
</dbReference>
<keyword evidence="4" id="KW-1185">Reference proteome</keyword>
<dbReference type="PANTHER" id="PTHR33279:SF6">
    <property type="entry name" value="SULFUR CARRIER PROTEIN YEDF-RELATED"/>
    <property type="match status" value="1"/>
</dbReference>
<dbReference type="Gene3D" id="3.30.110.40">
    <property type="entry name" value="TusA-like domain"/>
    <property type="match status" value="1"/>
</dbReference>
<dbReference type="GO" id="GO:0016740">
    <property type="term" value="F:transferase activity"/>
    <property type="evidence" value="ECO:0007669"/>
    <property type="project" value="UniProtKB-KW"/>
</dbReference>
<dbReference type="OrthoDB" id="9797551at2"/>
<dbReference type="Pfam" id="PF01206">
    <property type="entry name" value="TusA"/>
    <property type="match status" value="1"/>
</dbReference>
<evidence type="ECO:0000313" key="3">
    <source>
        <dbReference type="EMBL" id="RXF74971.1"/>
    </source>
</evidence>
<dbReference type="InterPro" id="IPR001455">
    <property type="entry name" value="TusA-like"/>
</dbReference>
<dbReference type="RefSeq" id="WP_128775961.1">
    <property type="nucleotide sequence ID" value="NZ_RYFI01000002.1"/>
</dbReference>
<evidence type="ECO:0000259" key="2">
    <source>
        <dbReference type="PROSITE" id="PS01148"/>
    </source>
</evidence>
<dbReference type="AlphaFoldDB" id="A0A4Q0MMF7"/>
<organism evidence="3 4">
    <name type="scientific">Hansschlegelia zhihuaiae</name>
    <dbReference type="NCBI Taxonomy" id="405005"/>
    <lineage>
        <taxon>Bacteria</taxon>
        <taxon>Pseudomonadati</taxon>
        <taxon>Pseudomonadota</taxon>
        <taxon>Alphaproteobacteria</taxon>
        <taxon>Hyphomicrobiales</taxon>
        <taxon>Methylopilaceae</taxon>
        <taxon>Hansschlegelia</taxon>
    </lineage>
</organism>
<dbReference type="PROSITE" id="PS01148">
    <property type="entry name" value="UPF0033"/>
    <property type="match status" value="1"/>
</dbReference>
<dbReference type="PANTHER" id="PTHR33279">
    <property type="entry name" value="SULFUR CARRIER PROTEIN YEDF-RELATED"/>
    <property type="match status" value="1"/>
</dbReference>
<feature type="domain" description="UPF0033" evidence="2">
    <location>
        <begin position="32"/>
        <end position="56"/>
    </location>
</feature>
<sequence>MFDNSSLLKRLSTDRGTVCNVGAPDAAGARQLDLRGLRCPLPALKVRKALLKAPPGAIVAVTCDDPLARVDIPNLVRELGDELLSIETEDRAATFAIRRRGGPPPAEID</sequence>
<reference evidence="3 4" key="1">
    <citation type="submission" date="2018-12" db="EMBL/GenBank/DDBJ databases">
        <title>bacterium Hansschlegelia zhihuaiae S113.</title>
        <authorList>
            <person name="He J."/>
        </authorList>
    </citation>
    <scope>NUCLEOTIDE SEQUENCE [LARGE SCALE GENOMIC DNA]</scope>
    <source>
        <strain evidence="3 4">S 113</strain>
    </source>
</reference>
<evidence type="ECO:0000313" key="4">
    <source>
        <dbReference type="Proteomes" id="UP000289708"/>
    </source>
</evidence>
<protein>
    <submittedName>
        <fullName evidence="3">Sulfurtransferase TusA family protein</fullName>
    </submittedName>
</protein>
<accession>A0A4Q0MMF7</accession>
<dbReference type="Proteomes" id="UP000289708">
    <property type="component" value="Unassembled WGS sequence"/>
</dbReference>
<proteinExistence type="inferred from homology"/>
<name>A0A4Q0MMF7_9HYPH</name>
<evidence type="ECO:0000256" key="1">
    <source>
        <dbReference type="ARBA" id="ARBA00008984"/>
    </source>
</evidence>
<dbReference type="CDD" id="cd00291">
    <property type="entry name" value="SirA_YedF_YeeD"/>
    <property type="match status" value="1"/>
</dbReference>
<comment type="similarity">
    <text evidence="1">Belongs to the sulfur carrier protein TusA family.</text>
</comment>